<dbReference type="PANTHER" id="PTHR31621:SF5">
    <property type="entry name" value="PROTEIN DMP10"/>
    <property type="match status" value="1"/>
</dbReference>
<comment type="subcellular location">
    <subcellularLocation>
        <location evidence="1">Membrane</location>
        <topology evidence="1">Multi-pass membrane protein</topology>
    </subcellularLocation>
</comment>
<dbReference type="GO" id="GO:0010256">
    <property type="term" value="P:endomembrane system organization"/>
    <property type="evidence" value="ECO:0007669"/>
    <property type="project" value="TreeGrafter"/>
</dbReference>
<dbReference type="OrthoDB" id="657601at2759"/>
<dbReference type="GO" id="GO:0016020">
    <property type="term" value="C:membrane"/>
    <property type="evidence" value="ECO:0007669"/>
    <property type="project" value="UniProtKB-SubCell"/>
</dbReference>
<feature type="transmembrane region" description="Helical" evidence="6">
    <location>
        <begin position="65"/>
        <end position="87"/>
    </location>
</feature>
<evidence type="ECO:0008006" key="9">
    <source>
        <dbReference type="Google" id="ProtNLM"/>
    </source>
</evidence>
<accession>A0A3S3MHM7</accession>
<feature type="transmembrane region" description="Helical" evidence="6">
    <location>
        <begin position="375"/>
        <end position="394"/>
    </location>
</feature>
<protein>
    <recommendedName>
        <fullName evidence="9">Protein DMP2-like protein</fullName>
    </recommendedName>
</protein>
<dbReference type="GO" id="GO:0005737">
    <property type="term" value="C:cytoplasm"/>
    <property type="evidence" value="ECO:0007669"/>
    <property type="project" value="UniProtKB-ARBA"/>
</dbReference>
<keyword evidence="3 6" id="KW-0812">Transmembrane</keyword>
<dbReference type="Pfam" id="PF05078">
    <property type="entry name" value="DUF679"/>
    <property type="match status" value="2"/>
</dbReference>
<feature type="transmembrane region" description="Helical" evidence="6">
    <location>
        <begin position="337"/>
        <end position="355"/>
    </location>
</feature>
<comment type="similarity">
    <text evidence="2">Belongs to the plant DMP1 protein family.</text>
</comment>
<dbReference type="AlphaFoldDB" id="A0A3S3MHM7"/>
<dbReference type="PANTHER" id="PTHR31621">
    <property type="entry name" value="PROTEIN DMP3"/>
    <property type="match status" value="1"/>
</dbReference>
<gene>
    <name evidence="7" type="ORF">CKAN_00507000</name>
</gene>
<evidence type="ECO:0000256" key="1">
    <source>
        <dbReference type="ARBA" id="ARBA00004141"/>
    </source>
</evidence>
<proteinExistence type="inferred from homology"/>
<evidence type="ECO:0000256" key="3">
    <source>
        <dbReference type="ARBA" id="ARBA00022692"/>
    </source>
</evidence>
<feature type="transmembrane region" description="Helical" evidence="6">
    <location>
        <begin position="127"/>
        <end position="149"/>
    </location>
</feature>
<evidence type="ECO:0000313" key="7">
    <source>
        <dbReference type="EMBL" id="RWR76619.1"/>
    </source>
</evidence>
<evidence type="ECO:0000256" key="4">
    <source>
        <dbReference type="ARBA" id="ARBA00022989"/>
    </source>
</evidence>
<feature type="transmembrane region" description="Helical" evidence="6">
    <location>
        <begin position="161"/>
        <end position="181"/>
    </location>
</feature>
<evidence type="ECO:0000313" key="8">
    <source>
        <dbReference type="Proteomes" id="UP000283530"/>
    </source>
</evidence>
<keyword evidence="4 6" id="KW-1133">Transmembrane helix</keyword>
<evidence type="ECO:0000256" key="5">
    <source>
        <dbReference type="ARBA" id="ARBA00023136"/>
    </source>
</evidence>
<feature type="transmembrane region" description="Helical" evidence="6">
    <location>
        <begin position="257"/>
        <end position="275"/>
    </location>
</feature>
<feature type="transmembrane region" description="Helical" evidence="6">
    <location>
        <begin position="34"/>
        <end position="53"/>
    </location>
</feature>
<comment type="caution">
    <text evidence="7">The sequence shown here is derived from an EMBL/GenBank/DDBJ whole genome shotgun (WGS) entry which is preliminary data.</text>
</comment>
<keyword evidence="5 6" id="KW-0472">Membrane</keyword>
<dbReference type="STRING" id="337451.A0A3S3MHM7"/>
<evidence type="ECO:0000256" key="6">
    <source>
        <dbReference type="SAM" id="Phobius"/>
    </source>
</evidence>
<organism evidence="7 8">
    <name type="scientific">Cinnamomum micranthum f. kanehirae</name>
    <dbReference type="NCBI Taxonomy" id="337451"/>
    <lineage>
        <taxon>Eukaryota</taxon>
        <taxon>Viridiplantae</taxon>
        <taxon>Streptophyta</taxon>
        <taxon>Embryophyta</taxon>
        <taxon>Tracheophyta</taxon>
        <taxon>Spermatophyta</taxon>
        <taxon>Magnoliopsida</taxon>
        <taxon>Magnoliidae</taxon>
        <taxon>Laurales</taxon>
        <taxon>Lauraceae</taxon>
        <taxon>Cinnamomum</taxon>
    </lineage>
</organism>
<sequence length="411" mass="44913">MANDHSERPSLSPFMGTSQTKTVGDNTFQGLGNLIKLLPTGTLFIFQFLSPVLTNYGKCQTINKYLVGALLLFCQFNCLFSCFTDSYRGTDGRLYYGIVTKDGLWPFSDSSDKSINLSRYKLQLGDFAHAMLTLMVFAVVALLSPNVVVCYYPSFESTQKTLLVVLPSAVGFISCAVFAVFPHMRHGIGYPPAQAAVPPPPLAMVRPPNRGGSIVLNKALASAATLVKLIPSSTVFAFHTLSPSFSNSGLCYTSNKYLTALLIVLCSVSCGFFAFTDTITGSNGKVYYGVATIKGIYVFNNYCSGNGGRRDNDDGGGDDDDDDDDGLKDLKRYRIRWMDYIHAIFSLIVFMTIAFGDPEVMKCFYPNAGPDQKSLLVNLRLGAVFFSSVVFLIFPTSRKGIGYLDMAPPHP</sequence>
<dbReference type="EMBL" id="QPKB01000002">
    <property type="protein sequence ID" value="RWR76619.1"/>
    <property type="molecule type" value="Genomic_DNA"/>
</dbReference>
<evidence type="ECO:0000256" key="2">
    <source>
        <dbReference type="ARBA" id="ARBA00008707"/>
    </source>
</evidence>
<dbReference type="InterPro" id="IPR007770">
    <property type="entry name" value="DMP"/>
</dbReference>
<dbReference type="Proteomes" id="UP000283530">
    <property type="component" value="Unassembled WGS sequence"/>
</dbReference>
<name>A0A3S3MHM7_9MAGN</name>
<keyword evidence="8" id="KW-1185">Reference proteome</keyword>
<reference evidence="7 8" key="1">
    <citation type="journal article" date="2019" name="Nat. Plants">
        <title>Stout camphor tree genome fills gaps in understanding of flowering plant genome evolution.</title>
        <authorList>
            <person name="Chaw S.M."/>
            <person name="Liu Y.C."/>
            <person name="Wu Y.W."/>
            <person name="Wang H.Y."/>
            <person name="Lin C.I."/>
            <person name="Wu C.S."/>
            <person name="Ke H.M."/>
            <person name="Chang L.Y."/>
            <person name="Hsu C.Y."/>
            <person name="Yang H.T."/>
            <person name="Sudianto E."/>
            <person name="Hsu M.H."/>
            <person name="Wu K.P."/>
            <person name="Wang L.N."/>
            <person name="Leebens-Mack J.H."/>
            <person name="Tsai I.J."/>
        </authorList>
    </citation>
    <scope>NUCLEOTIDE SEQUENCE [LARGE SCALE GENOMIC DNA]</scope>
    <source>
        <strain evidence="8">cv. Chaw 1501</strain>
        <tissue evidence="7">Young leaves</tissue>
    </source>
</reference>